<dbReference type="eggNOG" id="COG2269">
    <property type="taxonomic scope" value="Bacteria"/>
</dbReference>
<evidence type="ECO:0000313" key="6">
    <source>
        <dbReference type="Proteomes" id="UP000010799"/>
    </source>
</evidence>
<dbReference type="GO" id="GO:0004824">
    <property type="term" value="F:lysine-tRNA ligase activity"/>
    <property type="evidence" value="ECO:0007669"/>
    <property type="project" value="InterPro"/>
</dbReference>
<organism evidence="5 6">
    <name type="scientific">Liberibacter crescens (strain BT-1)</name>
    <dbReference type="NCBI Taxonomy" id="1215343"/>
    <lineage>
        <taxon>Bacteria</taxon>
        <taxon>Pseudomonadati</taxon>
        <taxon>Pseudomonadota</taxon>
        <taxon>Alphaproteobacteria</taxon>
        <taxon>Hyphomicrobiales</taxon>
        <taxon>Rhizobiaceae</taxon>
        <taxon>Liberibacter</taxon>
    </lineage>
</organism>
<dbReference type="STRING" id="1215343.B488_06150"/>
<dbReference type="GO" id="GO:0006430">
    <property type="term" value="P:lysyl-tRNA aminoacylation"/>
    <property type="evidence" value="ECO:0007669"/>
    <property type="project" value="InterPro"/>
</dbReference>
<dbReference type="PATRIC" id="fig|1215343.11.peg.626"/>
<dbReference type="GO" id="GO:0005829">
    <property type="term" value="C:cytosol"/>
    <property type="evidence" value="ECO:0007669"/>
    <property type="project" value="TreeGrafter"/>
</dbReference>
<keyword evidence="3" id="KW-0067">ATP-binding</keyword>
<dbReference type="InterPro" id="IPR004364">
    <property type="entry name" value="Aa-tRNA-synt_II"/>
</dbReference>
<evidence type="ECO:0000259" key="4">
    <source>
        <dbReference type="Pfam" id="PF00152"/>
    </source>
</evidence>
<accession>L0EUH1</accession>
<evidence type="ECO:0000313" key="5">
    <source>
        <dbReference type="EMBL" id="AGA64607.1"/>
    </source>
</evidence>
<dbReference type="GO" id="GO:0005524">
    <property type="term" value="F:ATP binding"/>
    <property type="evidence" value="ECO:0007669"/>
    <property type="project" value="UniProtKB-KW"/>
</dbReference>
<evidence type="ECO:0000256" key="3">
    <source>
        <dbReference type="ARBA" id="ARBA00022840"/>
    </source>
</evidence>
<dbReference type="Gene3D" id="3.30.930.10">
    <property type="entry name" value="Bira Bifunctional Protein, Domain 2"/>
    <property type="match status" value="1"/>
</dbReference>
<reference evidence="5 6" key="1">
    <citation type="journal article" date="2012" name="Stand. Genomic Sci.">
        <title>Complete genome sequence of Liberibacter crescens BT-1.</title>
        <authorList>
            <person name="Leonard M.T."/>
            <person name="Fagen J.R."/>
            <person name="Davis-Richardson A.G."/>
            <person name="Davis M.J."/>
            <person name="Triplett E.W."/>
        </authorList>
    </citation>
    <scope>NUCLEOTIDE SEQUENCE [LARGE SCALE GENOMIC DNA]</scope>
    <source>
        <strain evidence="5 6">BT-1</strain>
    </source>
</reference>
<evidence type="ECO:0000256" key="1">
    <source>
        <dbReference type="ARBA" id="ARBA00022598"/>
    </source>
</evidence>
<keyword evidence="6" id="KW-1185">Reference proteome</keyword>
<keyword evidence="5" id="KW-0648">Protein biosynthesis</keyword>
<dbReference type="NCBIfam" id="TIGR00462">
    <property type="entry name" value="genX"/>
    <property type="match status" value="1"/>
</dbReference>
<dbReference type="HOGENOM" id="CLU_008255_1_0_5"/>
<name>L0EUH1_LIBCB</name>
<dbReference type="PANTHER" id="PTHR42918:SF6">
    <property type="entry name" value="ELONGATION FACTOR P--(R)-BETA-LYSINE LIGASE"/>
    <property type="match status" value="1"/>
</dbReference>
<dbReference type="GO" id="GO:0016740">
    <property type="term" value="F:transferase activity"/>
    <property type="evidence" value="ECO:0007669"/>
    <property type="project" value="UniProtKB-KW"/>
</dbReference>
<dbReference type="Proteomes" id="UP000010799">
    <property type="component" value="Chromosome"/>
</dbReference>
<dbReference type="EMBL" id="CP003789">
    <property type="protein sequence ID" value="AGA64607.1"/>
    <property type="molecule type" value="Genomic_DNA"/>
</dbReference>
<proteinExistence type="predicted"/>
<dbReference type="GO" id="GO:0000049">
    <property type="term" value="F:tRNA binding"/>
    <property type="evidence" value="ECO:0007669"/>
    <property type="project" value="TreeGrafter"/>
</dbReference>
<keyword evidence="5" id="KW-0808">Transferase</keyword>
<gene>
    <name evidence="5" type="ordered locus">B488_06150</name>
</gene>
<dbReference type="InterPro" id="IPR045864">
    <property type="entry name" value="aa-tRNA-synth_II/BPL/LPL"/>
</dbReference>
<keyword evidence="2" id="KW-0547">Nucleotide-binding</keyword>
<dbReference type="RefSeq" id="WP_015273034.1">
    <property type="nucleotide sequence ID" value="NC_019907.1"/>
</dbReference>
<dbReference type="Pfam" id="PF00152">
    <property type="entry name" value="tRNA-synt_2"/>
    <property type="match status" value="1"/>
</dbReference>
<dbReference type="InterPro" id="IPR004525">
    <property type="entry name" value="EpmA"/>
</dbReference>
<feature type="domain" description="Aminoacyl-tRNA synthetase class II (D/K/N)" evidence="4">
    <location>
        <begin position="21"/>
        <end position="346"/>
    </location>
</feature>
<keyword evidence="1" id="KW-0436">Ligase</keyword>
<sequence>MYKSSDLCWWNPDIHLNRRLFLIERNKIKNSIRTYFIEKKFTEIDSSSLQVSPGNETHLQAFSTQIITADQQKKLFIYRVLQNFLVKSFWPLEKKKLFCFEHVWRNGEYSTIHHPEFTMLEWYRTEKSYEKLMDDCMDIIRIAAKTTQTKLFSFQGISCDPFKPPERIHVVDAFSRYANIDLVSTINNCGDVDQDLLALQAKKSGIHVANDDTWSDIFSRVLVEKIEPNLGIKCCSILDRYPMVEATLARTCPDDPRFSERFELYACGIELGNAFGELTDPIEQRCRFEKTMAEKKRIYKEIYPIDEDFLKCLPLIPSQTSGMAVGFDRLVMLATGASDIKKVLWSPLN</sequence>
<dbReference type="SUPFAM" id="SSF55681">
    <property type="entry name" value="Class II aaRS and biotin synthetases"/>
    <property type="match status" value="1"/>
</dbReference>
<evidence type="ECO:0000256" key="2">
    <source>
        <dbReference type="ARBA" id="ARBA00022741"/>
    </source>
</evidence>
<dbReference type="AlphaFoldDB" id="L0EUH1"/>
<dbReference type="PANTHER" id="PTHR42918">
    <property type="entry name" value="LYSYL-TRNA SYNTHETASE"/>
    <property type="match status" value="1"/>
</dbReference>
<protein>
    <submittedName>
        <fullName evidence="5">Translation elongation factor P Lys34:lysine transferase</fullName>
    </submittedName>
</protein>
<dbReference type="KEGG" id="lcc:B488_06150"/>
<keyword evidence="5" id="KW-0251">Elongation factor</keyword>
<dbReference type="GO" id="GO:0003746">
    <property type="term" value="F:translation elongation factor activity"/>
    <property type="evidence" value="ECO:0007669"/>
    <property type="project" value="UniProtKB-KW"/>
</dbReference>